<sequence>MKVLTKQGVWIAEINDWFVWFVQCLDDVWTRWGDTPILTSGADGKHMDGSYHYLHKAWDIRVWGLHNPRSQADELKARLNEDGNEWRVLYGDEHHKDHMHVEVHPK</sequence>
<proteinExistence type="predicted"/>
<evidence type="ECO:0000313" key="2">
    <source>
        <dbReference type="EMBL" id="QJH98533.1"/>
    </source>
</evidence>
<name>A0A6H1ZNQ1_9ZZZZ</name>
<dbReference type="EMBL" id="MT144739">
    <property type="protein sequence ID" value="QJH98533.1"/>
    <property type="molecule type" value="Genomic_DNA"/>
</dbReference>
<dbReference type="EMBL" id="MT144118">
    <property type="protein sequence ID" value="QJA49109.1"/>
    <property type="molecule type" value="Genomic_DNA"/>
</dbReference>
<accession>A0A6H1ZNQ1</accession>
<evidence type="ECO:0000313" key="1">
    <source>
        <dbReference type="EMBL" id="QJA49109.1"/>
    </source>
</evidence>
<dbReference type="AlphaFoldDB" id="A0A6H1ZNQ1"/>
<evidence type="ECO:0008006" key="3">
    <source>
        <dbReference type="Google" id="ProtNLM"/>
    </source>
</evidence>
<reference evidence="1" key="1">
    <citation type="submission" date="2020-03" db="EMBL/GenBank/DDBJ databases">
        <title>The deep terrestrial virosphere.</title>
        <authorList>
            <person name="Holmfeldt K."/>
            <person name="Nilsson E."/>
            <person name="Simone D."/>
            <person name="Lopez-Fernandez M."/>
            <person name="Wu X."/>
            <person name="de Brujin I."/>
            <person name="Lundin D."/>
            <person name="Andersson A."/>
            <person name="Bertilsson S."/>
            <person name="Dopson M."/>
        </authorList>
    </citation>
    <scope>NUCLEOTIDE SEQUENCE</scope>
    <source>
        <strain evidence="1">TM448A01231</strain>
        <strain evidence="2">TM448B01337</strain>
    </source>
</reference>
<organism evidence="1">
    <name type="scientific">viral metagenome</name>
    <dbReference type="NCBI Taxonomy" id="1070528"/>
    <lineage>
        <taxon>unclassified sequences</taxon>
        <taxon>metagenomes</taxon>
        <taxon>organismal metagenomes</taxon>
    </lineage>
</organism>
<protein>
    <recommendedName>
        <fullName evidence="3">Peptidase</fullName>
    </recommendedName>
</protein>
<gene>
    <name evidence="1" type="ORF">TM448A01231_0009</name>
    <name evidence="2" type="ORF">TM448B01337_0009</name>
</gene>